<dbReference type="PANTHER" id="PTHR30246">
    <property type="entry name" value="2-KETO-3-DEOXY-6-PHOSPHOGLUCONATE ALDOLASE"/>
    <property type="match status" value="1"/>
</dbReference>
<dbReference type="InterPro" id="IPR000887">
    <property type="entry name" value="Aldlse_KDPG_KHG"/>
</dbReference>
<dbReference type="InterPro" id="IPR031338">
    <property type="entry name" value="KDPG/KHG_AS_2"/>
</dbReference>
<evidence type="ECO:0000256" key="2">
    <source>
        <dbReference type="ARBA" id="ARBA00006906"/>
    </source>
</evidence>
<evidence type="ECO:0008006" key="7">
    <source>
        <dbReference type="Google" id="ProtNLM"/>
    </source>
</evidence>
<organism evidence="6">
    <name type="scientific">marine metagenome</name>
    <dbReference type="NCBI Taxonomy" id="408172"/>
    <lineage>
        <taxon>unclassified sequences</taxon>
        <taxon>metagenomes</taxon>
        <taxon>ecological metagenomes</taxon>
    </lineage>
</organism>
<keyword evidence="5" id="KW-0119">Carbohydrate metabolism</keyword>
<dbReference type="InterPro" id="IPR013785">
    <property type="entry name" value="Aldolase_TIM"/>
</dbReference>
<comment type="similarity">
    <text evidence="2">Belongs to the KHG/KDPG aldolase family.</text>
</comment>
<evidence type="ECO:0000256" key="4">
    <source>
        <dbReference type="ARBA" id="ARBA00023239"/>
    </source>
</evidence>
<evidence type="ECO:0000256" key="5">
    <source>
        <dbReference type="ARBA" id="ARBA00023277"/>
    </source>
</evidence>
<evidence type="ECO:0000256" key="1">
    <source>
        <dbReference type="ARBA" id="ARBA00004761"/>
    </source>
</evidence>
<name>A0A382HZ22_9ZZZZ</name>
<sequence>MSQATNNFLDTLAISRIVVVLRHITLNQCEEYIALLEENDLNTIEITLNSINAFESIELIAKKFPKINLGAGTVIEKNSINKLSDLGVKFIVSPDTNPEIITETLKKNLVSIPGFYTATEAFKAIRYGSTILKFFPASQNGIQFINDYSAVLPSNIHIIPTGGINKENIKQFLSKSIAVGIGNSLFSSNVSLSEFSDRIKKIKTLLNE</sequence>
<dbReference type="CDD" id="cd00452">
    <property type="entry name" value="KDPG_aldolase"/>
    <property type="match status" value="1"/>
</dbReference>
<keyword evidence="4" id="KW-0456">Lyase</keyword>
<dbReference type="Pfam" id="PF01081">
    <property type="entry name" value="Aldolase"/>
    <property type="match status" value="1"/>
</dbReference>
<dbReference type="AlphaFoldDB" id="A0A382HZ22"/>
<accession>A0A382HZ22</accession>
<reference evidence="6" key="1">
    <citation type="submission" date="2018-05" db="EMBL/GenBank/DDBJ databases">
        <authorList>
            <person name="Lanie J.A."/>
            <person name="Ng W.-L."/>
            <person name="Kazmierczak K.M."/>
            <person name="Andrzejewski T.M."/>
            <person name="Davidsen T.M."/>
            <person name="Wayne K.J."/>
            <person name="Tettelin H."/>
            <person name="Glass J.I."/>
            <person name="Rusch D."/>
            <person name="Podicherti R."/>
            <person name="Tsui H.-C.T."/>
            <person name="Winkler M.E."/>
        </authorList>
    </citation>
    <scope>NUCLEOTIDE SEQUENCE</scope>
</reference>
<dbReference type="SUPFAM" id="SSF51569">
    <property type="entry name" value="Aldolase"/>
    <property type="match status" value="1"/>
</dbReference>
<dbReference type="GO" id="GO:0016829">
    <property type="term" value="F:lyase activity"/>
    <property type="evidence" value="ECO:0007669"/>
    <property type="project" value="UniProtKB-KW"/>
</dbReference>
<dbReference type="EMBL" id="UINC01063995">
    <property type="protein sequence ID" value="SVB92207.1"/>
    <property type="molecule type" value="Genomic_DNA"/>
</dbReference>
<comment type="subunit">
    <text evidence="3">Homotrimer.</text>
</comment>
<protein>
    <recommendedName>
        <fullName evidence="7">2-dehydro-3-deoxyphosphogluconate aldolase</fullName>
    </recommendedName>
</protein>
<comment type="pathway">
    <text evidence="1">Carbohydrate acid metabolism.</text>
</comment>
<dbReference type="Gene3D" id="3.20.20.70">
    <property type="entry name" value="Aldolase class I"/>
    <property type="match status" value="1"/>
</dbReference>
<dbReference type="PROSITE" id="PS00160">
    <property type="entry name" value="ALDOLASE_KDPG_KHG_2"/>
    <property type="match status" value="1"/>
</dbReference>
<evidence type="ECO:0000313" key="6">
    <source>
        <dbReference type="EMBL" id="SVB92207.1"/>
    </source>
</evidence>
<gene>
    <name evidence="6" type="ORF">METZ01_LOCUS245061</name>
</gene>
<evidence type="ECO:0000256" key="3">
    <source>
        <dbReference type="ARBA" id="ARBA00011233"/>
    </source>
</evidence>
<dbReference type="PANTHER" id="PTHR30246:SF1">
    <property type="entry name" value="2-DEHYDRO-3-DEOXY-6-PHOSPHOGALACTONATE ALDOLASE-RELATED"/>
    <property type="match status" value="1"/>
</dbReference>
<proteinExistence type="inferred from homology"/>